<reference evidence="2 3" key="1">
    <citation type="journal article" date="2012" name="BMC Genomics">
        <title>Comparative genomics of the classical Bordetella subspecies: the evolution and exchange of virulence-associated diversity amongst closely related pathogens.</title>
        <authorList>
            <person name="Park J."/>
            <person name="Zhang Y."/>
            <person name="Buboltz A.M."/>
            <person name="Zhang X."/>
            <person name="Schuster S.C."/>
            <person name="Ahuja U."/>
            <person name="Liu M."/>
            <person name="Miller J.F."/>
            <person name="Sebaihia M."/>
            <person name="Bentley S.D."/>
            <person name="Parkhill J."/>
            <person name="Harvill E.T."/>
        </authorList>
    </citation>
    <scope>NUCLEOTIDE SEQUENCE [LARGE SCALE GENOMIC DNA]</scope>
    <source>
        <strain evidence="2 3">253</strain>
    </source>
</reference>
<dbReference type="NCBIfam" id="NF038353">
    <property type="entry name" value="FxLYD_dom"/>
    <property type="match status" value="1"/>
</dbReference>
<name>A0A0C6P516_BORBO</name>
<dbReference type="EMBL" id="HE965806">
    <property type="protein sequence ID" value="CCJ54923.1"/>
    <property type="molecule type" value="Genomic_DNA"/>
</dbReference>
<keyword evidence="1" id="KW-0732">Signal</keyword>
<dbReference type="HOGENOM" id="CLU_2152781_0_0_4"/>
<dbReference type="Proteomes" id="UP000007564">
    <property type="component" value="Chromosome"/>
</dbReference>
<dbReference type="OrthoDB" id="5957485at2"/>
<accession>A0A0C6P516</accession>
<evidence type="ECO:0000313" key="2">
    <source>
        <dbReference type="EMBL" id="CCJ54923.1"/>
    </source>
</evidence>
<evidence type="ECO:0000256" key="1">
    <source>
        <dbReference type="SAM" id="SignalP"/>
    </source>
</evidence>
<dbReference type="KEGG" id="bbh:BN112_3006"/>
<proteinExistence type="predicted"/>
<dbReference type="RefSeq" id="WP_003807662.1">
    <property type="nucleotide sequence ID" value="NC_019382.1"/>
</dbReference>
<gene>
    <name evidence="2" type="ORF">BN112_3006</name>
</gene>
<evidence type="ECO:0000313" key="3">
    <source>
        <dbReference type="Proteomes" id="UP000007564"/>
    </source>
</evidence>
<protein>
    <submittedName>
        <fullName evidence="2">Putative exported protein</fullName>
    </submittedName>
</protein>
<dbReference type="InterPro" id="IPR047676">
    <property type="entry name" value="FxLYD_dom"/>
</dbReference>
<dbReference type="GeneID" id="93206639"/>
<dbReference type="AlphaFoldDB" id="A0A0C6P516"/>
<sequence>MMKTRLASLAAALLLAATGALAQSLPYGVTLGNLQATRDAAAGVSTITGSLSNQGAKRIGRAWVVFALYDSQGREIGRVKEQSIGPIAPGEIWQIRSTTPQPFERFSAIEIKAE</sequence>
<organism evidence="2 3">
    <name type="scientific">Bordetella bronchiseptica 253</name>
    <dbReference type="NCBI Taxonomy" id="568707"/>
    <lineage>
        <taxon>Bacteria</taxon>
        <taxon>Pseudomonadati</taxon>
        <taxon>Pseudomonadota</taxon>
        <taxon>Betaproteobacteria</taxon>
        <taxon>Burkholderiales</taxon>
        <taxon>Alcaligenaceae</taxon>
        <taxon>Bordetella</taxon>
    </lineage>
</organism>
<feature type="chain" id="PRO_5002190010" evidence="1">
    <location>
        <begin position="23"/>
        <end position="114"/>
    </location>
</feature>
<feature type="signal peptide" evidence="1">
    <location>
        <begin position="1"/>
        <end position="22"/>
    </location>
</feature>